<evidence type="ECO:0000256" key="4">
    <source>
        <dbReference type="ARBA" id="ARBA00022496"/>
    </source>
</evidence>
<dbReference type="GO" id="GO:0030288">
    <property type="term" value="C:outer membrane-bounded periplasmic space"/>
    <property type="evidence" value="ECO:0007669"/>
    <property type="project" value="TreeGrafter"/>
</dbReference>
<evidence type="ECO:0000256" key="6">
    <source>
        <dbReference type="SAM" id="SignalP"/>
    </source>
</evidence>
<sequence>MKSVLFGLSFASAVLIALPMNAFAQDVIHTAPRALVDMGSDAADGVFPRTVRHMLGATVLTQEPQRVAIISTGQFDSALAVGVVPTASTRGAGQAGIVDDYLLDYYPQYASQLAQVIDLGLRLDIDLEGLAQTRPDLILVNAARDTPEERAQYELLSQIAPTVVTNATGVNWKIIFLLTADALGRREQAQAYLDAFHADADAFAATLGDTPPEVSFVMSTGDRNRIWGVPSFSGSIAEDMGLARPATQRFDKTSEDISVELIDQADGDWIFYGGRGDGLRILTQAPLWPTLEGVMAGRAVEVDFDPYFFNAGPTAARIVLDQVSATIGQ</sequence>
<dbReference type="InterPro" id="IPR051313">
    <property type="entry name" value="Bact_iron-sidero_bind"/>
</dbReference>
<dbReference type="PANTHER" id="PTHR30532">
    <property type="entry name" value="IRON III DICITRATE-BINDING PERIPLASMIC PROTEIN"/>
    <property type="match status" value="1"/>
</dbReference>
<dbReference type="Pfam" id="PF01497">
    <property type="entry name" value="Peripla_BP_2"/>
    <property type="match status" value="1"/>
</dbReference>
<keyword evidence="4" id="KW-0410">Iron transport</keyword>
<accession>F9Y776</accession>
<dbReference type="PROSITE" id="PS50983">
    <property type="entry name" value="FE_B12_PBP"/>
    <property type="match status" value="1"/>
</dbReference>
<dbReference type="AlphaFoldDB" id="F9Y776"/>
<evidence type="ECO:0000256" key="5">
    <source>
        <dbReference type="ARBA" id="ARBA00022729"/>
    </source>
</evidence>
<dbReference type="EMBL" id="CP002018">
    <property type="protein sequence ID" value="AEM39843.1"/>
    <property type="molecule type" value="Genomic_DNA"/>
</dbReference>
<dbReference type="SUPFAM" id="SSF53807">
    <property type="entry name" value="Helical backbone' metal receptor"/>
    <property type="match status" value="1"/>
</dbReference>
<dbReference type="CDD" id="cd01146">
    <property type="entry name" value="FhuD"/>
    <property type="match status" value="1"/>
</dbReference>
<reference evidence="8 9" key="1">
    <citation type="journal article" date="2011" name="J. Bacteriol.">
        <title>Complete genome sequence of the industrial strain Ketogulonicigenium vulgare WSH-001.</title>
        <authorList>
            <person name="Liu L."/>
            <person name="Li Y."/>
            <person name="Zhang J."/>
            <person name="Zhou Z."/>
            <person name="Liu J."/>
            <person name="Li X."/>
            <person name="Zhou J."/>
            <person name="Du G."/>
            <person name="Wang L."/>
            <person name="Chen J."/>
        </authorList>
    </citation>
    <scope>NUCLEOTIDE SEQUENCE [LARGE SCALE GENOMIC DNA]</scope>
    <source>
        <strain evidence="8 9">WSH-001</strain>
    </source>
</reference>
<dbReference type="PANTHER" id="PTHR30532:SF25">
    <property type="entry name" value="IRON(III) DICITRATE-BINDING PERIPLASMIC PROTEIN"/>
    <property type="match status" value="1"/>
</dbReference>
<feature type="chain" id="PRO_5003395853" evidence="6">
    <location>
        <begin position="25"/>
        <end position="329"/>
    </location>
</feature>
<evidence type="ECO:0000256" key="1">
    <source>
        <dbReference type="ARBA" id="ARBA00004196"/>
    </source>
</evidence>
<protein>
    <submittedName>
        <fullName evidence="8">ABC Fe(3+) transporter</fullName>
    </submittedName>
</protein>
<evidence type="ECO:0000256" key="2">
    <source>
        <dbReference type="ARBA" id="ARBA00008814"/>
    </source>
</evidence>
<dbReference type="HOGENOM" id="CLU_038034_0_2_5"/>
<keyword evidence="4" id="KW-0408">Iron</keyword>
<evidence type="ECO:0000259" key="7">
    <source>
        <dbReference type="PROSITE" id="PS50983"/>
    </source>
</evidence>
<gene>
    <name evidence="8" type="ordered locus">KVU_0004</name>
</gene>
<organism evidence="8 9">
    <name type="scientific">Ketogulonicigenium vulgare (strain WSH-001)</name>
    <dbReference type="NCBI Taxonomy" id="759362"/>
    <lineage>
        <taxon>Bacteria</taxon>
        <taxon>Pseudomonadati</taxon>
        <taxon>Pseudomonadota</taxon>
        <taxon>Alphaproteobacteria</taxon>
        <taxon>Rhodobacterales</taxon>
        <taxon>Roseobacteraceae</taxon>
        <taxon>Ketogulonicigenium</taxon>
    </lineage>
</organism>
<dbReference type="KEGG" id="kvl:KVU_0004"/>
<comment type="subcellular location">
    <subcellularLocation>
        <location evidence="1">Cell envelope</location>
    </subcellularLocation>
</comment>
<keyword evidence="5 6" id="KW-0732">Signal</keyword>
<dbReference type="GO" id="GO:1901678">
    <property type="term" value="P:iron coordination entity transport"/>
    <property type="evidence" value="ECO:0007669"/>
    <property type="project" value="UniProtKB-ARBA"/>
</dbReference>
<evidence type="ECO:0000313" key="8">
    <source>
        <dbReference type="EMBL" id="AEM39843.1"/>
    </source>
</evidence>
<feature type="domain" description="Fe/B12 periplasmic-binding" evidence="7">
    <location>
        <begin position="66"/>
        <end position="329"/>
    </location>
</feature>
<keyword evidence="4" id="KW-0406">Ion transport</keyword>
<dbReference type="InterPro" id="IPR002491">
    <property type="entry name" value="ABC_transptr_periplasmic_BD"/>
</dbReference>
<dbReference type="RefSeq" id="WP_013383251.1">
    <property type="nucleotide sequence ID" value="NC_017384.1"/>
</dbReference>
<dbReference type="Gene3D" id="3.40.50.1980">
    <property type="entry name" value="Nitrogenase molybdenum iron protein domain"/>
    <property type="match status" value="2"/>
</dbReference>
<dbReference type="Proteomes" id="UP000000692">
    <property type="component" value="Chromosome"/>
</dbReference>
<keyword evidence="3" id="KW-0813">Transport</keyword>
<dbReference type="OrthoDB" id="1846031at2"/>
<comment type="similarity">
    <text evidence="2">Belongs to the bacterial solute-binding protein 8 family.</text>
</comment>
<evidence type="ECO:0000313" key="9">
    <source>
        <dbReference type="Proteomes" id="UP000000692"/>
    </source>
</evidence>
<keyword evidence="9" id="KW-1185">Reference proteome</keyword>
<proteinExistence type="inferred from homology"/>
<feature type="signal peptide" evidence="6">
    <location>
        <begin position="1"/>
        <end position="24"/>
    </location>
</feature>
<dbReference type="eggNOG" id="COG0614">
    <property type="taxonomic scope" value="Bacteria"/>
</dbReference>
<evidence type="ECO:0000256" key="3">
    <source>
        <dbReference type="ARBA" id="ARBA00022448"/>
    </source>
</evidence>
<name>F9Y776_KETVW</name>